<name>A0A0A2M8P9_9FLAO</name>
<comment type="caution">
    <text evidence="2">The sequence shown here is derived from an EMBL/GenBank/DDBJ whole genome shotgun (WGS) entry which is preliminary data.</text>
</comment>
<dbReference type="OrthoDB" id="1448275at2"/>
<dbReference type="RefSeq" id="WP_020214990.1">
    <property type="nucleotide sequence ID" value="NZ_JRLX01000044.1"/>
</dbReference>
<sequence length="691" mass="80946">MEKLISRIPALIDAFETSSIDVNDIFYEISEVRSSSDSWLQDTIELEEESLPINNDESLIENSTDEAIVTSGSEAPIINSIAENNNSHYEERLLLKKDIFFQQSDDYIKDIYKLLNYSLLIGEYIYNVNIKTELEGIEDRLSTTLNLTNSFHLELQTKISEFISAVKIGCSSYKIFIKRIENEYSLDKVEYLFSSDQQIRREFNKSTLSKYSENLWRYLVNNIDLSFYDHFFSSENRQFEGLYTIEKVIEELDILEFVKVTKVIKFKISYLEHKWKARKQQENPSAIHYSIDGNTNTLEEYQSDNSKLIDWSKLIDSHYELFNNWKHETQKRIKAIKNSELSTLNTIQIHQLIKYNKDVHRNYQKLKEISSHLLKKQSDVNTNFYDKYALNIISNYALNNAFSSYIEKTDNIYDIKEEYNKTKRLLKGEINNFFLDYKYLNVLINILSKKSEEVTNLQFLDEYEKLITDECGNKLDEYFLSKEWSKTNNNYIFLLPFSECQVPIDSFNIDELPNIFIASSFILPAVNNQIDKQYIEIKQKFKSLSFQIDSIKRIRKDLEDIKDLKSEIEKRDFKSIEIISIFTAIITFVLSSIPAFKFVESVWQSLLFMLSLASALGIFIILILFSTRGFKNNWIGIIYVFVLFIIAIVGYNSLSEFEKKEVKLGDNISKSVDSISLKKVDSILKSKKAKP</sequence>
<keyword evidence="1" id="KW-0472">Membrane</keyword>
<accession>A0A0A2M8P9</accession>
<protein>
    <submittedName>
        <fullName evidence="2">Uncharacterized protein</fullName>
    </submittedName>
</protein>
<evidence type="ECO:0000313" key="3">
    <source>
        <dbReference type="Proteomes" id="UP000030152"/>
    </source>
</evidence>
<gene>
    <name evidence="2" type="ORF">Q765_20520</name>
</gene>
<keyword evidence="1" id="KW-1133">Transmembrane helix</keyword>
<evidence type="ECO:0000313" key="2">
    <source>
        <dbReference type="EMBL" id="KGO84645.1"/>
    </source>
</evidence>
<dbReference type="eggNOG" id="ENOG50336UB">
    <property type="taxonomic scope" value="Bacteria"/>
</dbReference>
<dbReference type="EMBL" id="JRLX01000044">
    <property type="protein sequence ID" value="KGO84645.1"/>
    <property type="molecule type" value="Genomic_DNA"/>
</dbReference>
<proteinExistence type="predicted"/>
<organism evidence="2 3">
    <name type="scientific">Flavobacterium rivuli WB 3.3-2 = DSM 21788</name>
    <dbReference type="NCBI Taxonomy" id="1121895"/>
    <lineage>
        <taxon>Bacteria</taxon>
        <taxon>Pseudomonadati</taxon>
        <taxon>Bacteroidota</taxon>
        <taxon>Flavobacteriia</taxon>
        <taxon>Flavobacteriales</taxon>
        <taxon>Flavobacteriaceae</taxon>
        <taxon>Flavobacterium</taxon>
    </lineage>
</organism>
<dbReference type="AlphaFoldDB" id="A0A0A2M8P9"/>
<evidence type="ECO:0000256" key="1">
    <source>
        <dbReference type="SAM" id="Phobius"/>
    </source>
</evidence>
<feature type="transmembrane region" description="Helical" evidence="1">
    <location>
        <begin position="606"/>
        <end position="627"/>
    </location>
</feature>
<reference evidence="2 3" key="1">
    <citation type="submission" date="2013-09" db="EMBL/GenBank/DDBJ databases">
        <authorList>
            <person name="Zeng Z."/>
            <person name="Chen C."/>
        </authorList>
    </citation>
    <scope>NUCLEOTIDE SEQUENCE [LARGE SCALE GENOMIC DNA]</scope>
    <source>
        <strain evidence="2 3">WB 3.3-2</strain>
    </source>
</reference>
<keyword evidence="1" id="KW-0812">Transmembrane</keyword>
<feature type="transmembrane region" description="Helical" evidence="1">
    <location>
        <begin position="578"/>
        <end position="599"/>
    </location>
</feature>
<keyword evidence="3" id="KW-1185">Reference proteome</keyword>
<dbReference type="STRING" id="1121895.GCA_000378485_03812"/>
<dbReference type="Proteomes" id="UP000030152">
    <property type="component" value="Unassembled WGS sequence"/>
</dbReference>
<feature type="transmembrane region" description="Helical" evidence="1">
    <location>
        <begin position="633"/>
        <end position="654"/>
    </location>
</feature>